<gene>
    <name evidence="2" type="ORF">VDBG_08124</name>
</gene>
<organism evidence="3">
    <name type="scientific">Verticillium alfalfae (strain VaMs.102 / ATCC MYA-4576 / FGSC 10136)</name>
    <name type="common">Verticillium wilt of alfalfa</name>
    <name type="synonym">Verticillium albo-atrum</name>
    <dbReference type="NCBI Taxonomy" id="526221"/>
    <lineage>
        <taxon>Eukaryota</taxon>
        <taxon>Fungi</taxon>
        <taxon>Dikarya</taxon>
        <taxon>Ascomycota</taxon>
        <taxon>Pezizomycotina</taxon>
        <taxon>Sordariomycetes</taxon>
        <taxon>Hypocreomycetidae</taxon>
        <taxon>Glomerellales</taxon>
        <taxon>Plectosphaerellaceae</taxon>
        <taxon>Verticillium</taxon>
    </lineage>
</organism>
<dbReference type="EMBL" id="DS985224">
    <property type="protein sequence ID" value="EEY22014.1"/>
    <property type="molecule type" value="Genomic_DNA"/>
</dbReference>
<dbReference type="GeneID" id="9529843"/>
<dbReference type="Proteomes" id="UP000008698">
    <property type="component" value="Unassembled WGS sequence"/>
</dbReference>
<feature type="compositionally biased region" description="Polar residues" evidence="1">
    <location>
        <begin position="168"/>
        <end position="183"/>
    </location>
</feature>
<proteinExistence type="predicted"/>
<name>C9ST99_VERA1</name>
<feature type="region of interest" description="Disordered" evidence="1">
    <location>
        <begin position="91"/>
        <end position="186"/>
    </location>
</feature>
<dbReference type="AlphaFoldDB" id="C9ST99"/>
<evidence type="ECO:0000256" key="1">
    <source>
        <dbReference type="SAM" id="MobiDB-lite"/>
    </source>
</evidence>
<evidence type="ECO:0000313" key="3">
    <source>
        <dbReference type="Proteomes" id="UP000008698"/>
    </source>
</evidence>
<reference evidence="3" key="1">
    <citation type="journal article" date="2011" name="PLoS Pathog.">
        <title>Comparative genomics yields insights into niche adaptation of plant vascular wilt pathogens.</title>
        <authorList>
            <person name="Klosterman S.J."/>
            <person name="Subbarao K.V."/>
            <person name="Kang S."/>
            <person name="Veronese P."/>
            <person name="Gold S.E."/>
            <person name="Thomma B.P.H.J."/>
            <person name="Chen Z."/>
            <person name="Henrissat B."/>
            <person name="Lee Y.-H."/>
            <person name="Park J."/>
            <person name="Garcia-Pedrajas M.D."/>
            <person name="Barbara D.J."/>
            <person name="Anchieta A."/>
            <person name="de Jonge R."/>
            <person name="Santhanam P."/>
            <person name="Maruthachalam K."/>
            <person name="Atallah Z."/>
            <person name="Amyotte S.G."/>
            <person name="Paz Z."/>
            <person name="Inderbitzin P."/>
            <person name="Hayes R.J."/>
            <person name="Heiman D.I."/>
            <person name="Young S."/>
            <person name="Zeng Q."/>
            <person name="Engels R."/>
            <person name="Galagan J."/>
            <person name="Cuomo C.A."/>
            <person name="Dobinson K.F."/>
            <person name="Ma L.-J."/>
        </authorList>
    </citation>
    <scope>NUCLEOTIDE SEQUENCE [LARGE SCALE GENOMIC DNA]</scope>
    <source>
        <strain evidence="3">VaMs.102 / ATCC MYA-4576 / FGSC 10136</strain>
    </source>
</reference>
<protein>
    <submittedName>
        <fullName evidence="2">Predicted protein</fullName>
    </submittedName>
</protein>
<feature type="compositionally biased region" description="Basic and acidic residues" evidence="1">
    <location>
        <begin position="153"/>
        <end position="165"/>
    </location>
</feature>
<dbReference type="RefSeq" id="XP_003001865.1">
    <property type="nucleotide sequence ID" value="XM_003001819.1"/>
</dbReference>
<dbReference type="HOGENOM" id="CLU_1344144_0_0_1"/>
<evidence type="ECO:0000313" key="2">
    <source>
        <dbReference type="EMBL" id="EEY22014.1"/>
    </source>
</evidence>
<accession>C9ST99</accession>
<keyword evidence="3" id="KW-1185">Reference proteome</keyword>
<dbReference type="KEGG" id="val:VDBG_08124"/>
<sequence>MTVEEETEALVTAPARVSELLGVEKLAALFVRADLLLGQPDPLGKAALCLALRPTKHLLLSTFRSCPFASAPPATAQGGSFLSPAPALAAVNRGTGRDDSSRSRRARLARQKREGAARGHQTASRSAAGLATDRRRGIEVSVPGVNQQLQPIERNRRSTRHKEADPTPTRTEQNNRQTRSLQQKLAGARCGGVITCSQEDPPML</sequence>